<evidence type="ECO:0000256" key="1">
    <source>
        <dbReference type="SAM" id="Phobius"/>
    </source>
</evidence>
<organism evidence="2 3">
    <name type="scientific">Clostridium fermenticellae</name>
    <dbReference type="NCBI Taxonomy" id="2068654"/>
    <lineage>
        <taxon>Bacteria</taxon>
        <taxon>Bacillati</taxon>
        <taxon>Bacillota</taxon>
        <taxon>Clostridia</taxon>
        <taxon>Eubacteriales</taxon>
        <taxon>Clostridiaceae</taxon>
        <taxon>Clostridium</taxon>
    </lineage>
</organism>
<dbReference type="EMBL" id="CP032416">
    <property type="protein sequence ID" value="AYD39820.1"/>
    <property type="molecule type" value="Genomic_DNA"/>
</dbReference>
<name>A0A386H2B7_9CLOT</name>
<keyword evidence="1" id="KW-0472">Membrane</keyword>
<keyword evidence="1" id="KW-1133">Transmembrane helix</keyword>
<sequence>MSKMVSLNTKTVHQKDLKGSVEVIDKKKDEESFEENKVETFSIVALSIIVMGIFIILLS</sequence>
<dbReference type="KEGG" id="cfer:D4Z93_04520"/>
<dbReference type="Proteomes" id="UP000266301">
    <property type="component" value="Chromosome"/>
</dbReference>
<protein>
    <submittedName>
        <fullName evidence="2">Uncharacterized protein</fullName>
    </submittedName>
</protein>
<feature type="transmembrane region" description="Helical" evidence="1">
    <location>
        <begin position="40"/>
        <end position="58"/>
    </location>
</feature>
<dbReference type="AlphaFoldDB" id="A0A386H2B7"/>
<evidence type="ECO:0000313" key="3">
    <source>
        <dbReference type="Proteomes" id="UP000266301"/>
    </source>
</evidence>
<accession>A0A386H2B7</accession>
<keyword evidence="1" id="KW-0812">Transmembrane</keyword>
<reference evidence="2 3" key="1">
    <citation type="journal article" date="2019" name="Int. J. Syst. Evol. Microbiol.">
        <title>Clostridium fermenticellae sp. nov., isolated from the mud in a fermentation cellar for the production of the Chinese liquor, baijiu.</title>
        <authorList>
            <person name="Xu P.X."/>
            <person name="Chai L.J."/>
            <person name="Qiu T."/>
            <person name="Zhang X.J."/>
            <person name="Lu Z.M."/>
            <person name="Xiao C."/>
            <person name="Wang S.T."/>
            <person name="Shen C.H."/>
            <person name="Shi J.S."/>
            <person name="Xu Z.H."/>
        </authorList>
    </citation>
    <scope>NUCLEOTIDE SEQUENCE [LARGE SCALE GENOMIC DNA]</scope>
    <source>
        <strain evidence="2 3">JN500901</strain>
    </source>
</reference>
<proteinExistence type="predicted"/>
<evidence type="ECO:0000313" key="2">
    <source>
        <dbReference type="EMBL" id="AYD39820.1"/>
    </source>
</evidence>
<gene>
    <name evidence="2" type="ORF">D4Z93_04520</name>
</gene>
<keyword evidence="3" id="KW-1185">Reference proteome</keyword>
<dbReference type="RefSeq" id="WP_119970767.1">
    <property type="nucleotide sequence ID" value="NZ_CP032416.1"/>
</dbReference>